<dbReference type="PANTHER" id="PTHR48228">
    <property type="entry name" value="SUCCINYL-COA--D-CITRAMALATE COA-TRANSFERASE"/>
    <property type="match status" value="1"/>
</dbReference>
<dbReference type="PANTHER" id="PTHR48228:SF7">
    <property type="entry name" value="FATTY ACYL-COA TRANSFERASE RV3272-RELATED"/>
    <property type="match status" value="1"/>
</dbReference>
<keyword evidence="1" id="KW-0808">Transferase</keyword>
<evidence type="ECO:0000313" key="2">
    <source>
        <dbReference type="Proteomes" id="UP001595904"/>
    </source>
</evidence>
<dbReference type="GO" id="GO:0016740">
    <property type="term" value="F:transferase activity"/>
    <property type="evidence" value="ECO:0007669"/>
    <property type="project" value="UniProtKB-KW"/>
</dbReference>
<dbReference type="EMBL" id="JBHSDU010000015">
    <property type="protein sequence ID" value="MFC4313846.1"/>
    <property type="molecule type" value="Genomic_DNA"/>
</dbReference>
<dbReference type="InterPro" id="IPR050509">
    <property type="entry name" value="CoA-transferase_III"/>
</dbReference>
<dbReference type="Proteomes" id="UP001595904">
    <property type="component" value="Unassembled WGS sequence"/>
</dbReference>
<dbReference type="SUPFAM" id="SSF89796">
    <property type="entry name" value="CoA-transferase family III (CaiB/BaiF)"/>
    <property type="match status" value="1"/>
</dbReference>
<dbReference type="InterPro" id="IPR023606">
    <property type="entry name" value="CoA-Trfase_III_dom_1_sf"/>
</dbReference>
<name>A0ABV8T1Q2_9GAMM</name>
<keyword evidence="2" id="KW-1185">Reference proteome</keyword>
<evidence type="ECO:0000313" key="1">
    <source>
        <dbReference type="EMBL" id="MFC4313846.1"/>
    </source>
</evidence>
<gene>
    <name evidence="1" type="ORF">ACFPN2_32530</name>
</gene>
<protein>
    <submittedName>
        <fullName evidence="1">CaiB/BaiF CoA transferase family protein</fullName>
    </submittedName>
</protein>
<dbReference type="Gene3D" id="3.30.1540.10">
    <property type="entry name" value="formyl-coa transferase, domain 3"/>
    <property type="match status" value="1"/>
</dbReference>
<reference evidence="2" key="1">
    <citation type="journal article" date="2019" name="Int. J. Syst. Evol. Microbiol.">
        <title>The Global Catalogue of Microorganisms (GCM) 10K type strain sequencing project: providing services to taxonomists for standard genome sequencing and annotation.</title>
        <authorList>
            <consortium name="The Broad Institute Genomics Platform"/>
            <consortium name="The Broad Institute Genome Sequencing Center for Infectious Disease"/>
            <person name="Wu L."/>
            <person name="Ma J."/>
        </authorList>
    </citation>
    <scope>NUCLEOTIDE SEQUENCE [LARGE SCALE GENOMIC DNA]</scope>
    <source>
        <strain evidence="2">CGMCC 1.10759</strain>
    </source>
</reference>
<proteinExistence type="predicted"/>
<dbReference type="InterPro" id="IPR044855">
    <property type="entry name" value="CoA-Trfase_III_dom3_sf"/>
</dbReference>
<dbReference type="RefSeq" id="WP_380604533.1">
    <property type="nucleotide sequence ID" value="NZ_JBHSDU010000015.1"/>
</dbReference>
<sequence>MAGYDFLRGLKVLEVAQLGPSSLGGYLADMGAEVIKIEGADGDPVRHTGSPAVSAPDGVGFLHLRWNRGKKSVGVNLDSEQGRVVFRRLAAKSDVVIEGMRAGYLERLGLGFETLRADNRKLVFCSLSGLGSTGPYHTLGSHAPAFDAFAALSATNLYALTSAQRAKADWAPIGMNAMGLNAALGTLAAVIRARATGEGASIEVTGAESAAHWLPDGVDRALNTGQLHQRPGFLHEDGKMIGWPRLHAYETSDGRQIFFQATRPKFWERFCRAVERTDLQTVDDELIFRELTAIFRTRRASEWMELFLSKGIAGGPVNTVESLATDPHFLARENVYEVRGPDGKPLRLAATPVKTPGQSFAPALAPGQWQHTQQVLTDVLGLGANEMRDLLDQGAIYSHAAR</sequence>
<dbReference type="Pfam" id="PF02515">
    <property type="entry name" value="CoA_transf_3"/>
    <property type="match status" value="1"/>
</dbReference>
<comment type="caution">
    <text evidence="1">The sequence shown here is derived from an EMBL/GenBank/DDBJ whole genome shotgun (WGS) entry which is preliminary data.</text>
</comment>
<accession>A0ABV8T1Q2</accession>
<dbReference type="InterPro" id="IPR003673">
    <property type="entry name" value="CoA-Trfase_fam_III"/>
</dbReference>
<dbReference type="Gene3D" id="3.40.50.10540">
    <property type="entry name" value="Crotonobetainyl-coa:carnitine coa-transferase, domain 1"/>
    <property type="match status" value="1"/>
</dbReference>
<organism evidence="1 2">
    <name type="scientific">Steroidobacter flavus</name>
    <dbReference type="NCBI Taxonomy" id="1842136"/>
    <lineage>
        <taxon>Bacteria</taxon>
        <taxon>Pseudomonadati</taxon>
        <taxon>Pseudomonadota</taxon>
        <taxon>Gammaproteobacteria</taxon>
        <taxon>Steroidobacterales</taxon>
        <taxon>Steroidobacteraceae</taxon>
        <taxon>Steroidobacter</taxon>
    </lineage>
</organism>